<evidence type="ECO:0000313" key="2">
    <source>
        <dbReference type="Proteomes" id="UP000232883"/>
    </source>
</evidence>
<dbReference type="Gene3D" id="3.10.450.50">
    <property type="match status" value="1"/>
</dbReference>
<evidence type="ECO:0008006" key="3">
    <source>
        <dbReference type="Google" id="ProtNLM"/>
    </source>
</evidence>
<keyword evidence="2" id="KW-1185">Reference proteome</keyword>
<sequence>MKYLAVFLRLIYGRSISSLVDDLHARFIGDWLEKPESKYVHPHCSWTLADGHPSANSFFETGFYAWYHGQFGNEQGKWKLVVSEVIGSPIGAIVVGQLHYQDPSGGGTASFTHFYRIRQGKIVNAHYFIGEVAKSLKPFPQLLNQFPTNCLPSLN</sequence>
<name>A0A2K8Z8X1_9BACT</name>
<evidence type="ECO:0000313" key="1">
    <source>
        <dbReference type="EMBL" id="AUD06326.1"/>
    </source>
</evidence>
<dbReference type="SUPFAM" id="SSF54427">
    <property type="entry name" value="NTF2-like"/>
    <property type="match status" value="1"/>
</dbReference>
<dbReference type="Proteomes" id="UP000232883">
    <property type="component" value="Chromosome"/>
</dbReference>
<gene>
    <name evidence="1" type="ORF">CWM47_33485</name>
</gene>
<accession>A0A2K8Z8X1</accession>
<organism evidence="1 2">
    <name type="scientific">Spirosoma pollinicola</name>
    <dbReference type="NCBI Taxonomy" id="2057025"/>
    <lineage>
        <taxon>Bacteria</taxon>
        <taxon>Pseudomonadati</taxon>
        <taxon>Bacteroidota</taxon>
        <taxon>Cytophagia</taxon>
        <taxon>Cytophagales</taxon>
        <taxon>Cytophagaceae</taxon>
        <taxon>Spirosoma</taxon>
    </lineage>
</organism>
<dbReference type="AlphaFoldDB" id="A0A2K8Z8X1"/>
<protein>
    <recommendedName>
        <fullName evidence="3">SnoaL-like domain-containing protein</fullName>
    </recommendedName>
</protein>
<dbReference type="OrthoDB" id="961305at2"/>
<dbReference type="InterPro" id="IPR032710">
    <property type="entry name" value="NTF2-like_dom_sf"/>
</dbReference>
<dbReference type="EMBL" id="CP025096">
    <property type="protein sequence ID" value="AUD06326.1"/>
    <property type="molecule type" value="Genomic_DNA"/>
</dbReference>
<proteinExistence type="predicted"/>
<dbReference type="RefSeq" id="WP_100992871.1">
    <property type="nucleotide sequence ID" value="NZ_CP025096.1"/>
</dbReference>
<dbReference type="KEGG" id="spir:CWM47_33485"/>
<reference evidence="1 2" key="1">
    <citation type="submission" date="2017-11" db="EMBL/GenBank/DDBJ databases">
        <title>Taxonomic description and genome sequences of Spirosoma HA7 sp. nov., isolated from pollen microhabitat of Corylus avellana.</title>
        <authorList>
            <person name="Ambika Manirajan B."/>
            <person name="Suarez C."/>
            <person name="Ratering S."/>
            <person name="Geissler-Plaum R."/>
            <person name="Cardinale M."/>
            <person name="Sylvia S."/>
        </authorList>
    </citation>
    <scope>NUCLEOTIDE SEQUENCE [LARGE SCALE GENOMIC DNA]</scope>
    <source>
        <strain evidence="1 2">HA7</strain>
    </source>
</reference>